<organism evidence="1 2">
    <name type="scientific">Xylaria curta</name>
    <dbReference type="NCBI Taxonomy" id="42375"/>
    <lineage>
        <taxon>Eukaryota</taxon>
        <taxon>Fungi</taxon>
        <taxon>Dikarya</taxon>
        <taxon>Ascomycota</taxon>
        <taxon>Pezizomycotina</taxon>
        <taxon>Sordariomycetes</taxon>
        <taxon>Xylariomycetidae</taxon>
        <taxon>Xylariales</taxon>
        <taxon>Xylariaceae</taxon>
        <taxon>Xylaria</taxon>
    </lineage>
</organism>
<accession>A0ACC1PQP1</accession>
<reference evidence="1" key="1">
    <citation type="submission" date="2022-10" db="EMBL/GenBank/DDBJ databases">
        <title>Genome Sequence of Xylaria curta.</title>
        <authorList>
            <person name="Buettner E."/>
        </authorList>
    </citation>
    <scope>NUCLEOTIDE SEQUENCE</scope>
    <source>
        <strain evidence="1">Babe10</strain>
    </source>
</reference>
<evidence type="ECO:0000313" key="2">
    <source>
        <dbReference type="Proteomes" id="UP001143856"/>
    </source>
</evidence>
<keyword evidence="2" id="KW-1185">Reference proteome</keyword>
<dbReference type="EMBL" id="JAPDGR010000073">
    <property type="protein sequence ID" value="KAJ2996996.1"/>
    <property type="molecule type" value="Genomic_DNA"/>
</dbReference>
<dbReference type="Proteomes" id="UP001143856">
    <property type="component" value="Unassembled WGS sequence"/>
</dbReference>
<proteinExistence type="predicted"/>
<comment type="caution">
    <text evidence="1">The sequence shown here is derived from an EMBL/GenBank/DDBJ whole genome shotgun (WGS) entry which is preliminary data.</text>
</comment>
<gene>
    <name evidence="1" type="ORF">NUW58_g793</name>
</gene>
<protein>
    <submittedName>
        <fullName evidence="1">Uncharacterized protein</fullName>
    </submittedName>
</protein>
<name>A0ACC1PQP1_9PEZI</name>
<sequence length="821" mass="92148">MRQTSTPALAIQHQSSELRSIGPLTASAGAALLFGAIACDLSSSQSELTSELLCWLLLTAVFGISKRRRNADKHAEPLPLTNRVRLMESSVNANPSSISLWLVAISIAICSVFRAERGIIVLLPALAPLLIICHKHLGHTVYPHGGPGVSTLDLLNHNILGATLAAIFSITTLSEWDPIAYALSTVPVFALLIAYSLLSPHIGKQSRWLRALNIEAAAWPLSLRVALIQAIVLGGETYIVGFPSTNLTETLTLGSAKALTWYFALQLARNSSWLAVTIGGTFSLLATRDPFTQQTDTRAFMTVIASLVSLGQTVHLLPKQAKARSALWILALIPTVPYLTNLATIQVARYSALIHVEKHPVELLARKAQAAFDNLVQNQSKTYSAAYAQYQRRYGFEPPRGFEDWYKFAERHQSLIIDEFDIISEGVAPFLRLSGNEVLEIMTEVYDQPGHDLWSCRMSGEPPKTECSHHGRQNDRNNAQFFDMITSKIPSSLNLTFLLNHLDEPTVIIPPVSQQRQRPKIVNLGGQHAWKALTNTYLCEHAEYSELHGLLAAPESLRLTQGLVPILSTGAPSTMGDILYPSSAYVIEDRFEYQEEHDVDWDKKQNNLYWAGSTTGGHSREGQWQNLHRQRFVELAQNLKRQTFSYLGEKDGVISRAVSSFLNSRLYDVAFADVLQCDSKPCRDQRQYFRRKPWASGDRPYYSRLVFDLDGNGISGRYYKLLASKSTPLKQTILREWHDDRLMPWVHYIPVSQSMEELPELVSYLTSTESGQKRAKEIAEQGRLWFSKTFREIDVVIYMYRLFLELARLQDPDRPASKIDI</sequence>
<evidence type="ECO:0000313" key="1">
    <source>
        <dbReference type="EMBL" id="KAJ2996996.1"/>
    </source>
</evidence>